<dbReference type="PANTHER" id="PTHR30487">
    <property type="entry name" value="TYPE 4 PREPILIN-LIKE PROTEINS LEADER PEPTIDE-PROCESSING ENZYME"/>
    <property type="match status" value="1"/>
</dbReference>
<dbReference type="GO" id="GO:0004190">
    <property type="term" value="F:aspartic-type endopeptidase activity"/>
    <property type="evidence" value="ECO:0007669"/>
    <property type="project" value="InterPro"/>
</dbReference>
<dbReference type="GO" id="GO:0005886">
    <property type="term" value="C:plasma membrane"/>
    <property type="evidence" value="ECO:0007669"/>
    <property type="project" value="UniProtKB-SubCell"/>
</dbReference>
<evidence type="ECO:0000256" key="4">
    <source>
        <dbReference type="ARBA" id="ARBA00022692"/>
    </source>
</evidence>
<evidence type="ECO:0000256" key="6">
    <source>
        <dbReference type="ARBA" id="ARBA00023136"/>
    </source>
</evidence>
<reference evidence="11" key="1">
    <citation type="submission" date="2017-09" db="EMBL/GenBank/DDBJ databases">
        <authorList>
            <person name="Varghese N."/>
            <person name="Submissions S."/>
        </authorList>
    </citation>
    <scope>NUCLEOTIDE SEQUENCE [LARGE SCALE GENOMIC DNA]</scope>
    <source>
        <strain evidence="11">MSL47</strain>
    </source>
</reference>
<dbReference type="PANTHER" id="PTHR30487:SF0">
    <property type="entry name" value="PREPILIN LEADER PEPTIDASE_N-METHYLTRANSFERASE-RELATED"/>
    <property type="match status" value="1"/>
</dbReference>
<keyword evidence="4 7" id="KW-0812">Transmembrane</keyword>
<dbReference type="GO" id="GO:0006465">
    <property type="term" value="P:signal peptide processing"/>
    <property type="evidence" value="ECO:0007669"/>
    <property type="project" value="TreeGrafter"/>
</dbReference>
<keyword evidence="10" id="KW-0489">Methyltransferase</keyword>
<dbReference type="Pfam" id="PF01478">
    <property type="entry name" value="Peptidase_A24"/>
    <property type="match status" value="1"/>
</dbReference>
<gene>
    <name evidence="10" type="ORF">SAMN06265827_11110</name>
</gene>
<feature type="transmembrane region" description="Helical" evidence="7">
    <location>
        <begin position="6"/>
        <end position="25"/>
    </location>
</feature>
<feature type="domain" description="Prepilin peptidase A24 N-terminal" evidence="9">
    <location>
        <begin position="9"/>
        <end position="92"/>
    </location>
</feature>
<keyword evidence="6 7" id="KW-0472">Membrane</keyword>
<dbReference type="InterPro" id="IPR000045">
    <property type="entry name" value="Prepilin_IV_endopep_pep"/>
</dbReference>
<evidence type="ECO:0000256" key="1">
    <source>
        <dbReference type="ARBA" id="ARBA00004651"/>
    </source>
</evidence>
<name>A0A285GV24_9FIRM</name>
<dbReference type="InterPro" id="IPR010627">
    <property type="entry name" value="Prepilin_pept_A24_N"/>
</dbReference>
<accession>A0A285GV24</accession>
<proteinExistence type="inferred from homology"/>
<feature type="transmembrane region" description="Helical" evidence="7">
    <location>
        <begin position="220"/>
        <end position="237"/>
    </location>
</feature>
<feature type="domain" description="Prepilin type IV endopeptidase peptidase" evidence="8">
    <location>
        <begin position="102"/>
        <end position="205"/>
    </location>
</feature>
<sequence length="250" mass="27692">MLTSVIIFILGLIIGSFLNVVIYRVPEGESIVFPASHCPNCQTNLKIRDLVPVVSFLFSGAKCRYCKEKISWQYPLVELLTGIIFLLLYWKYNLNIQFLSYLILSSLLITVSVIDFKYLIIPNQINYFGIIIGFILSIFFLNQSIYSVLLGILIPAAILLLIAIISKGGMGMGDVKLIAMVGAFLGAKYAVAAIFLGAFIGSVVGGGLMLTKVKGRKDRIPFGPFISMGALVMVLWGEEIIDWYLNLFNI</sequence>
<comment type="subcellular location">
    <subcellularLocation>
        <location evidence="1">Cell membrane</location>
        <topology evidence="1">Multi-pass membrane protein</topology>
    </subcellularLocation>
</comment>
<feature type="transmembrane region" description="Helical" evidence="7">
    <location>
        <begin position="125"/>
        <end position="142"/>
    </location>
</feature>
<evidence type="ECO:0000313" key="11">
    <source>
        <dbReference type="Proteomes" id="UP000219573"/>
    </source>
</evidence>
<organism evidence="10 11">
    <name type="scientific">Orenia metallireducens</name>
    <dbReference type="NCBI Taxonomy" id="1413210"/>
    <lineage>
        <taxon>Bacteria</taxon>
        <taxon>Bacillati</taxon>
        <taxon>Bacillota</taxon>
        <taxon>Clostridia</taxon>
        <taxon>Halanaerobiales</taxon>
        <taxon>Halobacteroidaceae</taxon>
        <taxon>Orenia</taxon>
    </lineage>
</organism>
<evidence type="ECO:0000313" key="10">
    <source>
        <dbReference type="EMBL" id="SNY27357.1"/>
    </source>
</evidence>
<dbReference type="Proteomes" id="UP000219573">
    <property type="component" value="Unassembled WGS sequence"/>
</dbReference>
<keyword evidence="3" id="KW-1003">Cell membrane</keyword>
<dbReference type="InterPro" id="IPR050882">
    <property type="entry name" value="Prepilin_peptidase/N-MTase"/>
</dbReference>
<evidence type="ECO:0000259" key="8">
    <source>
        <dbReference type="Pfam" id="PF01478"/>
    </source>
</evidence>
<evidence type="ECO:0000256" key="7">
    <source>
        <dbReference type="SAM" id="Phobius"/>
    </source>
</evidence>
<dbReference type="GO" id="GO:0008168">
    <property type="term" value="F:methyltransferase activity"/>
    <property type="evidence" value="ECO:0007669"/>
    <property type="project" value="UniProtKB-KW"/>
</dbReference>
<feature type="transmembrane region" description="Helical" evidence="7">
    <location>
        <begin position="148"/>
        <end position="165"/>
    </location>
</feature>
<evidence type="ECO:0000259" key="9">
    <source>
        <dbReference type="Pfam" id="PF06750"/>
    </source>
</evidence>
<comment type="similarity">
    <text evidence="2">Belongs to the peptidase A24 family.</text>
</comment>
<feature type="transmembrane region" description="Helical" evidence="7">
    <location>
        <begin position="98"/>
        <end position="118"/>
    </location>
</feature>
<dbReference type="Gene3D" id="1.20.120.1220">
    <property type="match status" value="1"/>
</dbReference>
<dbReference type="Pfam" id="PF06750">
    <property type="entry name" value="A24_N_bact"/>
    <property type="match status" value="1"/>
</dbReference>
<evidence type="ECO:0000256" key="3">
    <source>
        <dbReference type="ARBA" id="ARBA00022475"/>
    </source>
</evidence>
<keyword evidence="5 7" id="KW-1133">Transmembrane helix</keyword>
<dbReference type="GO" id="GO:0032259">
    <property type="term" value="P:methylation"/>
    <property type="evidence" value="ECO:0007669"/>
    <property type="project" value="UniProtKB-KW"/>
</dbReference>
<keyword evidence="10" id="KW-0808">Transferase</keyword>
<feature type="transmembrane region" description="Helical" evidence="7">
    <location>
        <begin position="74"/>
        <end position="92"/>
    </location>
</feature>
<evidence type="ECO:0000256" key="5">
    <source>
        <dbReference type="ARBA" id="ARBA00022989"/>
    </source>
</evidence>
<evidence type="ECO:0000256" key="2">
    <source>
        <dbReference type="ARBA" id="ARBA00005801"/>
    </source>
</evidence>
<dbReference type="AlphaFoldDB" id="A0A285GV24"/>
<dbReference type="EMBL" id="OBDZ01000011">
    <property type="protein sequence ID" value="SNY27357.1"/>
    <property type="molecule type" value="Genomic_DNA"/>
</dbReference>
<feature type="transmembrane region" description="Helical" evidence="7">
    <location>
        <begin position="177"/>
        <end position="200"/>
    </location>
</feature>
<dbReference type="RefSeq" id="WP_097017691.1">
    <property type="nucleotide sequence ID" value="NZ_OBDZ01000011.1"/>
</dbReference>
<keyword evidence="11" id="KW-1185">Reference proteome</keyword>
<protein>
    <submittedName>
        <fullName evidence="10">Leader peptidase (Prepilin peptidase) / N-methyltransferase</fullName>
    </submittedName>
</protein>